<dbReference type="Pfam" id="PF01075">
    <property type="entry name" value="Glyco_transf_9"/>
    <property type="match status" value="1"/>
</dbReference>
<protein>
    <recommendedName>
        <fullName evidence="5">Glycosyltransferase family 9 protein</fullName>
    </recommendedName>
</protein>
<evidence type="ECO:0000256" key="2">
    <source>
        <dbReference type="ARBA" id="ARBA00022679"/>
    </source>
</evidence>
<keyword evidence="1" id="KW-0328">Glycosyltransferase</keyword>
<dbReference type="Proteomes" id="UP001194714">
    <property type="component" value="Unassembled WGS sequence"/>
</dbReference>
<proteinExistence type="predicted"/>
<sequence>MLPPLPKGRGIRIDILMKNTLLNLAIKLGPKKKNKGTDRILVVSTTGLGDSLWGSPAIRALRQKYPNAYIALLTSPIGKAVFQNNPHLNEIFLLSPARLKTLRKKRFETAYIFHTSQRIALPLAALTGPSKIVGTLGINKGMDHLLTHPQNPDYIHEIERRLKLVGAEGAPAEMELFLTEREKSAALKYLPDEGLVIGMHPGAKDKFKQWSPKHFVTLGRRLAKEKEAKIVVTGDKGEAPLAKQIAANIPGAVSVAGKLPLRVSAALIEKCDLFITNDTGPMHIALAMKTPTYALFSPTDPKRCGPYKAPHGQVIEKPLTCTPCIRKRCQEPFCMEQISPDEVYERLH</sequence>
<dbReference type="InterPro" id="IPR002201">
    <property type="entry name" value="Glyco_trans_9"/>
</dbReference>
<comment type="caution">
    <text evidence="3">The sequence shown here is derived from an EMBL/GenBank/DDBJ whole genome shotgun (WGS) entry which is preliminary data.</text>
</comment>
<accession>A0ABS0B1J6</accession>
<dbReference type="CDD" id="cd03789">
    <property type="entry name" value="GT9_LPS_heptosyltransferase"/>
    <property type="match status" value="1"/>
</dbReference>
<organism evidence="3 4">
    <name type="scientific">Candidatus Neptunichlamydia vexilliferae</name>
    <dbReference type="NCBI Taxonomy" id="1651774"/>
    <lineage>
        <taxon>Bacteria</taxon>
        <taxon>Pseudomonadati</taxon>
        <taxon>Chlamydiota</taxon>
        <taxon>Chlamydiia</taxon>
        <taxon>Parachlamydiales</taxon>
        <taxon>Simkaniaceae</taxon>
        <taxon>Candidatus Neptunichlamydia</taxon>
    </lineage>
</organism>
<dbReference type="SUPFAM" id="SSF53756">
    <property type="entry name" value="UDP-Glycosyltransferase/glycogen phosphorylase"/>
    <property type="match status" value="1"/>
</dbReference>
<name>A0ABS0B1J6_9BACT</name>
<dbReference type="PANTHER" id="PTHR30160:SF7">
    <property type="entry name" value="ADP-HEPTOSE--LPS HEPTOSYLTRANSFERASE 2"/>
    <property type="match status" value="1"/>
</dbReference>
<dbReference type="PANTHER" id="PTHR30160">
    <property type="entry name" value="TETRAACYLDISACCHARIDE 4'-KINASE-RELATED"/>
    <property type="match status" value="1"/>
</dbReference>
<dbReference type="Gene3D" id="3.40.50.2000">
    <property type="entry name" value="Glycogen Phosphorylase B"/>
    <property type="match status" value="2"/>
</dbReference>
<dbReference type="EMBL" id="JAAEJV010000106">
    <property type="protein sequence ID" value="MBF5060254.1"/>
    <property type="molecule type" value="Genomic_DNA"/>
</dbReference>
<dbReference type="InterPro" id="IPR051199">
    <property type="entry name" value="LPS_LOS_Heptosyltrfase"/>
</dbReference>
<evidence type="ECO:0000313" key="3">
    <source>
        <dbReference type="EMBL" id="MBF5060254.1"/>
    </source>
</evidence>
<keyword evidence="2" id="KW-0808">Transferase</keyword>
<dbReference type="RefSeq" id="WP_194848568.1">
    <property type="nucleotide sequence ID" value="NZ_JAAEJV010000106.1"/>
</dbReference>
<gene>
    <name evidence="3" type="ORF">NEPTK9_001787</name>
</gene>
<keyword evidence="4" id="KW-1185">Reference proteome</keyword>
<evidence type="ECO:0000313" key="4">
    <source>
        <dbReference type="Proteomes" id="UP001194714"/>
    </source>
</evidence>
<evidence type="ECO:0000256" key="1">
    <source>
        <dbReference type="ARBA" id="ARBA00022676"/>
    </source>
</evidence>
<evidence type="ECO:0008006" key="5">
    <source>
        <dbReference type="Google" id="ProtNLM"/>
    </source>
</evidence>
<reference evidence="3 4" key="1">
    <citation type="submission" date="2020-01" db="EMBL/GenBank/DDBJ databases">
        <title>Draft genome sequence of Cand. Neptunochlamydia vexilliferae K9.</title>
        <authorList>
            <person name="Schulz F."/>
            <person name="Koestlbacher S."/>
            <person name="Wascher F."/>
            <person name="Pizzetti I."/>
            <person name="Horn M."/>
        </authorList>
    </citation>
    <scope>NUCLEOTIDE SEQUENCE [LARGE SCALE GENOMIC DNA]</scope>
    <source>
        <strain evidence="3 4">K9</strain>
    </source>
</reference>